<gene>
    <name evidence="2" type="ORF">SAMN05428998_106118</name>
</gene>
<evidence type="ECO:0000313" key="2">
    <source>
        <dbReference type="EMBL" id="SMF17751.1"/>
    </source>
</evidence>
<organism evidence="2 3">
    <name type="scientific">Tistlia consotensis USBA 355</name>
    <dbReference type="NCBI Taxonomy" id="560819"/>
    <lineage>
        <taxon>Bacteria</taxon>
        <taxon>Pseudomonadati</taxon>
        <taxon>Pseudomonadota</taxon>
        <taxon>Alphaproteobacteria</taxon>
        <taxon>Rhodospirillales</taxon>
        <taxon>Rhodovibrionaceae</taxon>
        <taxon>Tistlia</taxon>
    </lineage>
</organism>
<protein>
    <submittedName>
        <fullName evidence="2">Methylenetetrahydrofolate reductase (NADPH)</fullName>
    </submittedName>
</protein>
<accession>A0A1Y6BMU6</accession>
<evidence type="ECO:0000313" key="3">
    <source>
        <dbReference type="Proteomes" id="UP000192917"/>
    </source>
</evidence>
<keyword evidence="3" id="KW-1185">Reference proteome</keyword>
<sequence length="315" mass="33735">MSVLETERMSAITPADTKQQIVDFMTGFTVETTPGTAAKTPDYRQLLRPGTTVAVTFLPGTDFADTVATCLRLRGEGFEPAPHFAARSFPSFDAFSEGLKRVVGEAGVEHVVALGGAVPQPLGPFDSSMALMETGLFDQHGIRKIGVAGHPEGSPDIREEDVTAALLWKNAFAERTGAALYVATQFCFESAPIIAWDRAIQAEGNRLPIKIGVPGLATLKTLLNHARNCGIGASMNFLVRQARNVAKLMTVNAPDKLVLDLARYAATDPNCGIAGVHMYPLGGLKKSANWSYAVVDGAFELKKADKGFEVTRPIE</sequence>
<dbReference type="GO" id="GO:0016491">
    <property type="term" value="F:oxidoreductase activity"/>
    <property type="evidence" value="ECO:0007669"/>
    <property type="project" value="UniProtKB-KW"/>
</dbReference>
<dbReference type="STRING" id="560819.SAMN05428998_106118"/>
<dbReference type="Gene3D" id="3.20.20.220">
    <property type="match status" value="1"/>
</dbReference>
<dbReference type="Proteomes" id="UP000192917">
    <property type="component" value="Unassembled WGS sequence"/>
</dbReference>
<dbReference type="EMBL" id="FWZX01000006">
    <property type="protein sequence ID" value="SMF17751.1"/>
    <property type="molecule type" value="Genomic_DNA"/>
</dbReference>
<dbReference type="InterPro" id="IPR029041">
    <property type="entry name" value="FAD-linked_oxidoreductase-like"/>
</dbReference>
<name>A0A1Y6BMU6_9PROT</name>
<proteinExistence type="predicted"/>
<dbReference type="SUPFAM" id="SSF51730">
    <property type="entry name" value="FAD-linked oxidoreductase"/>
    <property type="match status" value="1"/>
</dbReference>
<dbReference type="AlphaFoldDB" id="A0A1Y6BMU6"/>
<keyword evidence="1" id="KW-0560">Oxidoreductase</keyword>
<reference evidence="2 3" key="1">
    <citation type="submission" date="2017-04" db="EMBL/GenBank/DDBJ databases">
        <authorList>
            <person name="Afonso C.L."/>
            <person name="Miller P.J."/>
            <person name="Scott M.A."/>
            <person name="Spackman E."/>
            <person name="Goraichik I."/>
            <person name="Dimitrov K.M."/>
            <person name="Suarez D.L."/>
            <person name="Swayne D.E."/>
        </authorList>
    </citation>
    <scope>NUCLEOTIDE SEQUENCE [LARGE SCALE GENOMIC DNA]</scope>
    <source>
        <strain evidence="2 3">USBA 355</strain>
    </source>
</reference>
<evidence type="ECO:0000256" key="1">
    <source>
        <dbReference type="ARBA" id="ARBA00023002"/>
    </source>
</evidence>